<evidence type="ECO:0000256" key="5">
    <source>
        <dbReference type="ARBA" id="ARBA00023004"/>
    </source>
</evidence>
<dbReference type="InterPro" id="IPR005123">
    <property type="entry name" value="Oxoglu/Fe-dep_dioxygenase_dom"/>
</dbReference>
<evidence type="ECO:0000256" key="2">
    <source>
        <dbReference type="ARBA" id="ARBA00008056"/>
    </source>
</evidence>
<dbReference type="EMBL" id="QGKY02000089">
    <property type="protein sequence ID" value="KAF2612466.1"/>
    <property type="molecule type" value="Genomic_DNA"/>
</dbReference>
<dbReference type="Gene3D" id="2.60.120.330">
    <property type="entry name" value="B-lactam Antibiotic, Isopenicillin N Synthase, Chain"/>
    <property type="match status" value="2"/>
</dbReference>
<dbReference type="PROSITE" id="PS51471">
    <property type="entry name" value="FE2OG_OXY"/>
    <property type="match status" value="2"/>
</dbReference>
<evidence type="ECO:0000256" key="1">
    <source>
        <dbReference type="ARBA" id="ARBA00001962"/>
    </source>
</evidence>
<name>A0A8S9M5G5_BRACR</name>
<evidence type="ECO:0000256" key="4">
    <source>
        <dbReference type="ARBA" id="ARBA00023002"/>
    </source>
</evidence>
<proteinExistence type="inferred from homology"/>
<gene>
    <name evidence="7" type="ORF">F2Q70_00007797</name>
</gene>
<protein>
    <recommendedName>
        <fullName evidence="6">Fe2OG dioxygenase domain-containing protein</fullName>
    </recommendedName>
</protein>
<feature type="domain" description="Fe2OG dioxygenase" evidence="6">
    <location>
        <begin position="214"/>
        <end position="313"/>
    </location>
</feature>
<dbReference type="AlphaFoldDB" id="A0A8S9M5G5"/>
<dbReference type="Pfam" id="PF14226">
    <property type="entry name" value="DIOX_N"/>
    <property type="match status" value="1"/>
</dbReference>
<reference evidence="7" key="1">
    <citation type="submission" date="2019-12" db="EMBL/GenBank/DDBJ databases">
        <title>Genome sequencing and annotation of Brassica cretica.</title>
        <authorList>
            <person name="Studholme D.J."/>
            <person name="Sarris P.F."/>
        </authorList>
    </citation>
    <scope>NUCLEOTIDE SEQUENCE</scope>
    <source>
        <strain evidence="7">PFS-102/07</strain>
        <tissue evidence="7">Leaf</tissue>
    </source>
</reference>
<accession>A0A8S9M5G5</accession>
<comment type="similarity">
    <text evidence="2">Belongs to the iron/ascorbate-dependent oxidoreductase family.</text>
</comment>
<dbReference type="InterPro" id="IPR044861">
    <property type="entry name" value="IPNS-like_FE2OG_OXY"/>
</dbReference>
<dbReference type="FunFam" id="2.60.120.330:FF:000026">
    <property type="entry name" value="DIBOA-glucoside dioxygenase BX6"/>
    <property type="match status" value="1"/>
</dbReference>
<dbReference type="PANTHER" id="PTHR10209:SF714">
    <property type="entry name" value="1-AMINOCYCLOPROPANE-1-CARBOXYLATE OXIDASE HOMOLOG 11-RELATED"/>
    <property type="match status" value="1"/>
</dbReference>
<dbReference type="InterPro" id="IPR026992">
    <property type="entry name" value="DIOX_N"/>
</dbReference>
<dbReference type="PANTHER" id="PTHR10209">
    <property type="entry name" value="OXIDOREDUCTASE, 2OG-FE II OXYGENASE FAMILY PROTEIN"/>
    <property type="match status" value="1"/>
</dbReference>
<dbReference type="Pfam" id="PF03171">
    <property type="entry name" value="2OG-FeII_Oxy"/>
    <property type="match status" value="2"/>
</dbReference>
<comment type="cofactor">
    <cofactor evidence="1">
        <name>Fe cation</name>
        <dbReference type="ChEBI" id="CHEBI:24875"/>
    </cofactor>
</comment>
<dbReference type="GO" id="GO:0046872">
    <property type="term" value="F:metal ion binding"/>
    <property type="evidence" value="ECO:0007669"/>
    <property type="project" value="UniProtKB-KW"/>
</dbReference>
<dbReference type="SUPFAM" id="SSF51197">
    <property type="entry name" value="Clavaminate synthase-like"/>
    <property type="match status" value="2"/>
</dbReference>
<evidence type="ECO:0000313" key="7">
    <source>
        <dbReference type="EMBL" id="KAF2612466.1"/>
    </source>
</evidence>
<dbReference type="FunFam" id="2.60.120.330:FF:000005">
    <property type="entry name" value="1-aminocyclopropane-1-carboxylate oxidase homolog 1"/>
    <property type="match status" value="1"/>
</dbReference>
<organism evidence="7">
    <name type="scientific">Brassica cretica</name>
    <name type="common">Mustard</name>
    <dbReference type="NCBI Taxonomy" id="69181"/>
    <lineage>
        <taxon>Eukaryota</taxon>
        <taxon>Viridiplantae</taxon>
        <taxon>Streptophyta</taxon>
        <taxon>Embryophyta</taxon>
        <taxon>Tracheophyta</taxon>
        <taxon>Spermatophyta</taxon>
        <taxon>Magnoliopsida</taxon>
        <taxon>eudicotyledons</taxon>
        <taxon>Gunneridae</taxon>
        <taxon>Pentapetalae</taxon>
        <taxon>rosids</taxon>
        <taxon>malvids</taxon>
        <taxon>Brassicales</taxon>
        <taxon>Brassicaceae</taxon>
        <taxon>Brassiceae</taxon>
        <taxon>Brassica</taxon>
    </lineage>
</organism>
<evidence type="ECO:0000259" key="6">
    <source>
        <dbReference type="PROSITE" id="PS51471"/>
    </source>
</evidence>
<keyword evidence="5" id="KW-0408">Iron</keyword>
<dbReference type="InterPro" id="IPR027443">
    <property type="entry name" value="IPNS-like_sf"/>
</dbReference>
<keyword evidence="3" id="KW-0479">Metal-binding</keyword>
<keyword evidence="4" id="KW-0560">Oxidoreductase</keyword>
<sequence length="557" mass="62433">MHISLLQVLGDRLKIVCIFNLGGILGSEVSPFKTAVNSLVPLVSCISAKCKKPSVSDLKIPTIDFASVDLDTASREAIVEKVKYAAEKWGFFQVINHGVPLKVLEEIKDGVRRFHEEDPEVKKQYFSRDLANKNFVYYSNFDLYSSSTSVNWRDTFTCYIAPDPPTPEELPVTCRDAMFEYSKHVMSLGGLLFELLSEALGLESDILESKECLKSLLMLCHYYPPCPQPDLTLGISKHSDDSFLTILLQDNIGGLQILHQDSWVDVSPLPGSLVINIGDFLQLITNAKFVSVEHRVLANRQGPRISLASFFSSSKHHNSRVYGPMKELLSEENPPKYRDITIKEYTEGYFEKAPDPPTPEELPVTCRDAMFEYSKHVMSLGGLLFELLSEALGLEPDILKSKECLKSLLMLCHYYPPCPQPDLTLGTSKHSDNSFLTILLQDNIGGLQILHQDSWVDVAPLPGALIINIGDFLQLITNGKFISVEHRVLANRQGPRISVASFFSSSKRANSTVYGPMKELVSEENPPKYRDITIKEYTDGYTEKGLDGTSYLMNFRI</sequence>
<feature type="domain" description="Fe2OG dioxygenase" evidence="6">
    <location>
        <begin position="406"/>
        <end position="505"/>
    </location>
</feature>
<evidence type="ECO:0000256" key="3">
    <source>
        <dbReference type="ARBA" id="ARBA00022723"/>
    </source>
</evidence>
<comment type="caution">
    <text evidence="7">The sequence shown here is derived from an EMBL/GenBank/DDBJ whole genome shotgun (WGS) entry which is preliminary data.</text>
</comment>
<dbReference type="GO" id="GO:0051213">
    <property type="term" value="F:dioxygenase activity"/>
    <property type="evidence" value="ECO:0007669"/>
    <property type="project" value="UniProtKB-ARBA"/>
</dbReference>